<organism evidence="1 2">
    <name type="scientific">Waterburya agarophytonicola KI4</name>
    <dbReference type="NCBI Taxonomy" id="2874699"/>
    <lineage>
        <taxon>Bacteria</taxon>
        <taxon>Bacillati</taxon>
        <taxon>Cyanobacteriota</taxon>
        <taxon>Cyanophyceae</taxon>
        <taxon>Pleurocapsales</taxon>
        <taxon>Hyellaceae</taxon>
        <taxon>Waterburya</taxon>
        <taxon>Waterburya agarophytonicola</taxon>
    </lineage>
</organism>
<sequence>MKILVTTILTTMNEKDNSLDFFLSLGIGFSTLISGVEDEVGVEFDF</sequence>
<keyword evidence="2" id="KW-1185">Reference proteome</keyword>
<protein>
    <submittedName>
        <fullName evidence="1">Uncharacterized protein</fullName>
    </submittedName>
</protein>
<dbReference type="AlphaFoldDB" id="A0A964BUA5"/>
<dbReference type="Proteomes" id="UP000729733">
    <property type="component" value="Unassembled WGS sequence"/>
</dbReference>
<gene>
    <name evidence="1" type="ORF">I4641_20120</name>
</gene>
<comment type="caution">
    <text evidence="1">The sequence shown here is derived from an EMBL/GenBank/DDBJ whole genome shotgun (WGS) entry which is preliminary data.</text>
</comment>
<accession>A0A964BUA5</accession>
<evidence type="ECO:0000313" key="2">
    <source>
        <dbReference type="Proteomes" id="UP000729733"/>
    </source>
</evidence>
<name>A0A964BUA5_9CYAN</name>
<dbReference type="EMBL" id="JADWDC010000075">
    <property type="protein sequence ID" value="MCC0179274.1"/>
    <property type="molecule type" value="Genomic_DNA"/>
</dbReference>
<reference evidence="1" key="1">
    <citation type="journal article" date="2021" name="Antonie Van Leeuwenhoek">
        <title>Draft genome and description of Waterburya agarophytonicola gen. nov. sp. nov. (Pleurocapsales, Cyanobacteria): a seaweed symbiont.</title>
        <authorList>
            <person name="Bonthond G."/>
            <person name="Shalygin S."/>
            <person name="Bayer T."/>
            <person name="Weinberger F."/>
        </authorList>
    </citation>
    <scope>NUCLEOTIDE SEQUENCE</scope>
    <source>
        <strain evidence="1">KI4</strain>
    </source>
</reference>
<evidence type="ECO:0000313" key="1">
    <source>
        <dbReference type="EMBL" id="MCC0179274.1"/>
    </source>
</evidence>
<proteinExistence type="predicted"/>
<dbReference type="RefSeq" id="WP_229642372.1">
    <property type="nucleotide sequence ID" value="NZ_JADWDC010000075.1"/>
</dbReference>